<dbReference type="STRING" id="1210046.B277_05299"/>
<dbReference type="Proteomes" id="UP000004474">
    <property type="component" value="Unassembled WGS sequence"/>
</dbReference>
<feature type="transmembrane region" description="Helical" evidence="15">
    <location>
        <begin position="364"/>
        <end position="383"/>
    </location>
</feature>
<feature type="domain" description="Dihydroneopterin aldolase/epimerase" evidence="16">
    <location>
        <begin position="5"/>
        <end position="117"/>
    </location>
</feature>
<comment type="pathway">
    <text evidence="4">Cofactor biosynthesis; tetrahydrofolate biosynthesis; 2-amino-4-hydroxy-6-hydroxymethyl-7,8-dihydropteridine diphosphate from 7,8-dihydroneopterin triphosphate: step 4/4.</text>
</comment>
<dbReference type="CDD" id="cd00534">
    <property type="entry name" value="DHNA_DHNTPE"/>
    <property type="match status" value="1"/>
</dbReference>
<comment type="catalytic activity">
    <reaction evidence="2 13">
        <text>7,8-dihydroneopterin = 6-hydroxymethyl-7,8-dihydropterin + glycolaldehyde</text>
        <dbReference type="Rhea" id="RHEA:10540"/>
        <dbReference type="ChEBI" id="CHEBI:17001"/>
        <dbReference type="ChEBI" id="CHEBI:17071"/>
        <dbReference type="ChEBI" id="CHEBI:44841"/>
        <dbReference type="EC" id="4.1.2.25"/>
    </reaction>
</comment>
<dbReference type="InterPro" id="IPR021517">
    <property type="entry name" value="DUF3180"/>
</dbReference>
<dbReference type="InterPro" id="IPR035907">
    <property type="entry name" value="Hppk_sf"/>
</dbReference>
<dbReference type="AlphaFoldDB" id="K1DZQ0"/>
<feature type="compositionally biased region" description="Low complexity" evidence="14">
    <location>
        <begin position="237"/>
        <end position="254"/>
    </location>
</feature>
<protein>
    <recommendedName>
        <fullName evidence="13">Bifunctional folate synthesis protein</fullName>
    </recommendedName>
    <domain>
        <recommendedName>
            <fullName evidence="13">Dihydroneopterin aldolase</fullName>
            <shortName evidence="13">DHNA</shortName>
            <ecNumber evidence="13">4.1.2.25</ecNumber>
        </recommendedName>
        <alternativeName>
            <fullName evidence="13">7,8-dihydroneopterin aldolase</fullName>
        </alternativeName>
    </domain>
    <domain>
        <recommendedName>
            <fullName evidence="13">2-amino-4-hydroxy-6-hydroxymethyldihydropteridine pyrophosphokinase</fullName>
            <ecNumber evidence="13">2.7.6.3</ecNumber>
        </recommendedName>
        <alternativeName>
            <fullName evidence="13">6-hydroxymethyl-7,8-dihydropterin pyrophosphokinase</fullName>
            <shortName evidence="13">PPPK</shortName>
        </alternativeName>
        <alternativeName>
            <fullName evidence="13">7,8-dihydro-6-hydroxymethylpterin pyrophosphokinase</fullName>
            <shortName evidence="13">HPPK</shortName>
        </alternativeName>
    </domain>
</protein>
<evidence type="ECO:0000256" key="1">
    <source>
        <dbReference type="ARBA" id="ARBA00000198"/>
    </source>
</evidence>
<dbReference type="EC" id="4.1.2.25" evidence="13"/>
<keyword evidence="7" id="KW-0808">Transferase</keyword>
<comment type="similarity">
    <text evidence="5 13">Belongs to the DHNA family.</text>
</comment>
<comment type="similarity">
    <text evidence="6">In the N-terminal section; belongs to the DHNA family.</text>
</comment>
<evidence type="ECO:0000256" key="2">
    <source>
        <dbReference type="ARBA" id="ARBA00001353"/>
    </source>
</evidence>
<feature type="transmembrane region" description="Helical" evidence="15">
    <location>
        <begin position="403"/>
        <end position="422"/>
    </location>
</feature>
<reference evidence="17 18" key="1">
    <citation type="journal article" date="2012" name="J. Bacteriol.">
        <title>Genome Sequence of Janibacter hoylei MTCC8307, Isolated from the Stratospheric Air.</title>
        <authorList>
            <person name="Pawar S.P."/>
            <person name="Dhotre D.P."/>
            <person name="Shetty S.A."/>
            <person name="Chowdhury S.P."/>
            <person name="Chaudhari B.L."/>
            <person name="Shouche Y.S."/>
        </authorList>
    </citation>
    <scope>NUCLEOTIDE SEQUENCE [LARGE SCALE GENOMIC DNA]</scope>
    <source>
        <strain evidence="17 18">PVAS-1</strain>
    </source>
</reference>
<feature type="compositionally biased region" description="Basic residues" evidence="14">
    <location>
        <begin position="255"/>
        <end position="271"/>
    </location>
</feature>
<feature type="transmembrane region" description="Helical" evidence="15">
    <location>
        <begin position="290"/>
        <end position="311"/>
    </location>
</feature>
<dbReference type="InterPro" id="IPR006156">
    <property type="entry name" value="Dihydroneopterin_aldolase"/>
</dbReference>
<dbReference type="GO" id="GO:0046656">
    <property type="term" value="P:folic acid biosynthetic process"/>
    <property type="evidence" value="ECO:0007669"/>
    <property type="project" value="UniProtKB-UniRule"/>
</dbReference>
<evidence type="ECO:0000256" key="10">
    <source>
        <dbReference type="ARBA" id="ARBA00022840"/>
    </source>
</evidence>
<dbReference type="SUPFAM" id="SSF55620">
    <property type="entry name" value="Tetrahydrobiopterin biosynthesis enzymes-like"/>
    <property type="match status" value="1"/>
</dbReference>
<keyword evidence="15" id="KW-0472">Membrane</keyword>
<keyword evidence="10" id="KW-0067">ATP-binding</keyword>
<comment type="catalytic activity">
    <reaction evidence="1">
        <text>6-hydroxymethyl-7,8-dihydropterin + ATP = (7,8-dihydropterin-6-yl)methyl diphosphate + AMP + H(+)</text>
        <dbReference type="Rhea" id="RHEA:11412"/>
        <dbReference type="ChEBI" id="CHEBI:15378"/>
        <dbReference type="ChEBI" id="CHEBI:30616"/>
        <dbReference type="ChEBI" id="CHEBI:44841"/>
        <dbReference type="ChEBI" id="CHEBI:72950"/>
        <dbReference type="ChEBI" id="CHEBI:456215"/>
        <dbReference type="EC" id="2.7.6.3"/>
    </reaction>
</comment>
<feature type="transmembrane region" description="Helical" evidence="15">
    <location>
        <begin position="323"/>
        <end position="343"/>
    </location>
</feature>
<dbReference type="InterPro" id="IPR043133">
    <property type="entry name" value="GTP-CH-I_C/QueF"/>
</dbReference>
<evidence type="ECO:0000256" key="5">
    <source>
        <dbReference type="ARBA" id="ARBA00005708"/>
    </source>
</evidence>
<sequence>MSDRISLLGVRARGYHGVLADEKRDGQDFVVDVELHLDLRPAGTSDDLTATVNYAEVGAEVVRRIEGPSLDLIEALAEQIAGDALERPGVRAVEVTVHKPSAPVGVPFGDVAVTITRRREVPVVIALGANLGDAPRTLQTALDDLGDALHDVRRAPFVGTDPVGGPDQPRYVNTVAVATTSLTPEELLARLHAVEARHGRVREVRWGGALARPRPRPVRRACHRQRRDERGRGAHTAAPKGARARLRPAALVAGRPRRGAAGRRAPRRGGRAARGAGHERHRGPLMLQRGLGVATVSVVLVASGALSWSAGHWWLAGGHAPLRVGWLTGLLLLAMGGIVLVTGSRMWRMRRGRTHVEPLVAARILGLAQASAVTGAIIAGLYLGQALALAPDAGYAGRGGMALRWAVAAVGAVLLTVAGLVVQAWCRVDDDDDDEERSSLS</sequence>
<dbReference type="GO" id="GO:0004150">
    <property type="term" value="F:dihydroneopterin aldolase activity"/>
    <property type="evidence" value="ECO:0007669"/>
    <property type="project" value="UniProtKB-UniRule"/>
</dbReference>
<keyword evidence="9 17" id="KW-0418">Kinase</keyword>
<dbReference type="eggNOG" id="COG0801">
    <property type="taxonomic scope" value="Bacteria"/>
</dbReference>
<evidence type="ECO:0000313" key="17">
    <source>
        <dbReference type="EMBL" id="EKA61849.1"/>
    </source>
</evidence>
<keyword evidence="15" id="KW-1133">Transmembrane helix</keyword>
<proteinExistence type="inferred from homology"/>
<dbReference type="PATRIC" id="fig|1210046.3.peg.1028"/>
<evidence type="ECO:0000256" key="12">
    <source>
        <dbReference type="ARBA" id="ARBA00023239"/>
    </source>
</evidence>
<feature type="compositionally biased region" description="Basic residues" evidence="14">
    <location>
        <begin position="215"/>
        <end position="225"/>
    </location>
</feature>
<dbReference type="GO" id="GO:0046654">
    <property type="term" value="P:tetrahydrofolate biosynthetic process"/>
    <property type="evidence" value="ECO:0007669"/>
    <property type="project" value="UniProtKB-UniRule"/>
</dbReference>
<dbReference type="GO" id="GO:0005524">
    <property type="term" value="F:ATP binding"/>
    <property type="evidence" value="ECO:0007669"/>
    <property type="project" value="UniProtKB-KW"/>
</dbReference>
<evidence type="ECO:0000259" key="16">
    <source>
        <dbReference type="SMART" id="SM00905"/>
    </source>
</evidence>
<dbReference type="GO" id="GO:0003848">
    <property type="term" value="F:2-amino-4-hydroxy-6-hydroxymethyldihydropteridine diphosphokinase activity"/>
    <property type="evidence" value="ECO:0007669"/>
    <property type="project" value="UniProtKB-EC"/>
</dbReference>
<dbReference type="EMBL" id="ALWX01000020">
    <property type="protein sequence ID" value="EKA61849.1"/>
    <property type="molecule type" value="Genomic_DNA"/>
</dbReference>
<keyword evidence="8" id="KW-0547">Nucleotide-binding</keyword>
<dbReference type="Pfam" id="PF11377">
    <property type="entry name" value="DUF3180"/>
    <property type="match status" value="1"/>
</dbReference>
<keyword evidence="11 13" id="KW-0289">Folate biosynthesis</keyword>
<dbReference type="PANTHER" id="PTHR42844">
    <property type="entry name" value="DIHYDRONEOPTERIN ALDOLASE 1-RELATED"/>
    <property type="match status" value="1"/>
</dbReference>
<dbReference type="PANTHER" id="PTHR42844:SF1">
    <property type="entry name" value="DIHYDRONEOPTERIN ALDOLASE 1-RELATED"/>
    <property type="match status" value="1"/>
</dbReference>
<organism evidence="17 18">
    <name type="scientific">Janibacter hoylei PVAS-1</name>
    <dbReference type="NCBI Taxonomy" id="1210046"/>
    <lineage>
        <taxon>Bacteria</taxon>
        <taxon>Bacillati</taxon>
        <taxon>Actinomycetota</taxon>
        <taxon>Actinomycetes</taxon>
        <taxon>Micrococcales</taxon>
        <taxon>Intrasporangiaceae</taxon>
        <taxon>Janibacter</taxon>
    </lineage>
</organism>
<dbReference type="eggNOG" id="COG1539">
    <property type="taxonomic scope" value="Bacteria"/>
</dbReference>
<evidence type="ECO:0000256" key="14">
    <source>
        <dbReference type="SAM" id="MobiDB-lite"/>
    </source>
</evidence>
<evidence type="ECO:0000256" key="13">
    <source>
        <dbReference type="RuleBase" id="RU362079"/>
    </source>
</evidence>
<dbReference type="Pfam" id="PF02152">
    <property type="entry name" value="FolB"/>
    <property type="match status" value="1"/>
</dbReference>
<evidence type="ECO:0000256" key="15">
    <source>
        <dbReference type="SAM" id="Phobius"/>
    </source>
</evidence>
<dbReference type="CDD" id="cd00483">
    <property type="entry name" value="HPPK"/>
    <property type="match status" value="1"/>
</dbReference>
<accession>K1DZQ0</accession>
<dbReference type="NCBIfam" id="TIGR00526">
    <property type="entry name" value="folB_dom"/>
    <property type="match status" value="1"/>
</dbReference>
<comment type="caution">
    <text evidence="17">The sequence shown here is derived from an EMBL/GenBank/DDBJ whole genome shotgun (WGS) entry which is preliminary data.</text>
</comment>
<dbReference type="Gene3D" id="3.30.70.560">
    <property type="entry name" value="7,8-Dihydro-6-hydroxymethylpterin-pyrophosphokinase HPPK"/>
    <property type="match status" value="1"/>
</dbReference>
<dbReference type="SUPFAM" id="SSF55083">
    <property type="entry name" value="6-hydroxymethyl-7,8-dihydropterin pyrophosphokinase, HPPK"/>
    <property type="match status" value="1"/>
</dbReference>
<name>K1DZQ0_9MICO</name>
<dbReference type="NCBIfam" id="TIGR00525">
    <property type="entry name" value="folB"/>
    <property type="match status" value="1"/>
</dbReference>
<dbReference type="FunFam" id="3.30.1130.10:FF:000003">
    <property type="entry name" value="7,8-dihydroneopterin aldolase"/>
    <property type="match status" value="1"/>
</dbReference>
<dbReference type="InterPro" id="IPR006157">
    <property type="entry name" value="FolB_dom"/>
</dbReference>
<comment type="function">
    <text evidence="13">Catalyzes the conversion of 7,8-dihydroneopterin to 6-hydroxymethyl-7,8-dihydropterin.</text>
</comment>
<dbReference type="SMART" id="SM00905">
    <property type="entry name" value="FolB"/>
    <property type="match status" value="1"/>
</dbReference>
<dbReference type="UniPathway" id="UPA00077">
    <property type="reaction ID" value="UER00154"/>
</dbReference>
<keyword evidence="12 13" id="KW-0456">Lyase</keyword>
<evidence type="ECO:0000256" key="11">
    <source>
        <dbReference type="ARBA" id="ARBA00022909"/>
    </source>
</evidence>
<dbReference type="GO" id="GO:0016301">
    <property type="term" value="F:kinase activity"/>
    <property type="evidence" value="ECO:0007669"/>
    <property type="project" value="UniProtKB-KW"/>
</dbReference>
<keyword evidence="15" id="KW-0812">Transmembrane</keyword>
<feature type="region of interest" description="Disordered" evidence="14">
    <location>
        <begin position="215"/>
        <end position="279"/>
    </location>
</feature>
<evidence type="ECO:0000313" key="18">
    <source>
        <dbReference type="Proteomes" id="UP000004474"/>
    </source>
</evidence>
<evidence type="ECO:0000256" key="8">
    <source>
        <dbReference type="ARBA" id="ARBA00022741"/>
    </source>
</evidence>
<evidence type="ECO:0000256" key="7">
    <source>
        <dbReference type="ARBA" id="ARBA00022679"/>
    </source>
</evidence>
<comment type="pathway">
    <text evidence="3 13">Cofactor biosynthesis; tetrahydrofolate biosynthesis; 2-amino-4-hydroxy-6-hydroxymethyl-7,8-dihydropteridine diphosphate from 7,8-dihydroneopterin triphosphate: step 3/4.</text>
</comment>
<evidence type="ECO:0000256" key="3">
    <source>
        <dbReference type="ARBA" id="ARBA00005013"/>
    </source>
</evidence>
<dbReference type="GO" id="GO:0005737">
    <property type="term" value="C:cytoplasm"/>
    <property type="evidence" value="ECO:0007669"/>
    <property type="project" value="TreeGrafter"/>
</dbReference>
<evidence type="ECO:0000256" key="9">
    <source>
        <dbReference type="ARBA" id="ARBA00022777"/>
    </source>
</evidence>
<evidence type="ECO:0000256" key="6">
    <source>
        <dbReference type="ARBA" id="ARBA00009640"/>
    </source>
</evidence>
<dbReference type="Gene3D" id="3.30.1130.10">
    <property type="match status" value="1"/>
</dbReference>
<dbReference type="NCBIfam" id="TIGR01498">
    <property type="entry name" value="folK"/>
    <property type="match status" value="1"/>
</dbReference>
<dbReference type="InterPro" id="IPR000550">
    <property type="entry name" value="Hppk"/>
</dbReference>
<gene>
    <name evidence="17" type="ORF">B277_05299</name>
</gene>
<evidence type="ECO:0000256" key="4">
    <source>
        <dbReference type="ARBA" id="ARBA00005051"/>
    </source>
</evidence>
<dbReference type="Pfam" id="PF01288">
    <property type="entry name" value="HPPK"/>
    <property type="match status" value="1"/>
</dbReference>
<dbReference type="EC" id="2.7.6.3" evidence="13"/>